<protein>
    <submittedName>
        <fullName evidence="1">Pnap_2097 family protein</fullName>
    </submittedName>
</protein>
<dbReference type="AlphaFoldDB" id="A0AAU7XE19"/>
<dbReference type="NCBIfam" id="TIGR04099">
    <property type="entry name" value="biosn_Pnap_2097"/>
    <property type="match status" value="1"/>
</dbReference>
<reference evidence="1" key="1">
    <citation type="submission" date="2024-06" db="EMBL/GenBank/DDBJ databases">
        <title>Methylostella associata gen. nov., sp. nov., a novel Ancalomicrobiaceae-affiliated facultatively methylotrophic bacteria that feed on methanotrophs of the genus Methylococcus.</title>
        <authorList>
            <person name="Saltykova V."/>
            <person name="Danilova O.V."/>
            <person name="Oshkin I.Y."/>
            <person name="Belova S.E."/>
            <person name="Pimenov N.V."/>
            <person name="Dedysh S.N."/>
        </authorList>
    </citation>
    <scope>NUCLEOTIDE SEQUENCE</scope>
    <source>
        <strain evidence="1">S20</strain>
    </source>
</reference>
<accession>A0AAU7XE19</accession>
<dbReference type="KEGG" id="mflg:ABS361_09330"/>
<dbReference type="Gene3D" id="3.10.129.10">
    <property type="entry name" value="Hotdog Thioesterase"/>
    <property type="match status" value="1"/>
</dbReference>
<gene>
    <name evidence="1" type="ORF">ABS361_09330</name>
</gene>
<dbReference type="InterPro" id="IPR024091">
    <property type="entry name" value="LnmK-like_bifun_acyl/decarbox"/>
</dbReference>
<name>A0AAU7XE19_9HYPH</name>
<dbReference type="RefSeq" id="WP_407051486.1">
    <property type="nucleotide sequence ID" value="NZ_CP158568.1"/>
</dbReference>
<organism evidence="1">
    <name type="scientific">Methyloraptor flagellatus</name>
    <dbReference type="NCBI Taxonomy" id="3162530"/>
    <lineage>
        <taxon>Bacteria</taxon>
        <taxon>Pseudomonadati</taxon>
        <taxon>Pseudomonadota</taxon>
        <taxon>Alphaproteobacteria</taxon>
        <taxon>Hyphomicrobiales</taxon>
        <taxon>Ancalomicrobiaceae</taxon>
        <taxon>Methyloraptor</taxon>
    </lineage>
</organism>
<evidence type="ECO:0000313" key="1">
    <source>
        <dbReference type="EMBL" id="XBY46390.1"/>
    </source>
</evidence>
<dbReference type="EMBL" id="CP158568">
    <property type="protein sequence ID" value="XBY46390.1"/>
    <property type="molecule type" value="Genomic_DNA"/>
</dbReference>
<proteinExistence type="predicted"/>
<sequence length="319" mass="33394">MNQPLRSFAPGSATAEEVRVALASASVSAGSAPATGEMETAVVLGMPHLALMGLSEQWLLKELGHIHWLMLAQAAGRAVPDFATVRGEPVYAAFCALRIRGARFVAAVENGRLTIRSRVGRVSKTQIASLHRLALDGAPAGEVELVSTFVHRTGGGNHTIARFEVPGLPLAAADGFGSELARIAGEHRAGRPVVTDDFATGDLEAPTATARLAERFGPAIFSPCPATDFNGAGFLYFASFVAFLDRAEWRADPVAARTASTTDRLVLYTGNLDPGEDLHVTLDDWAAGRPGAFTHRARLAAAATGGALALAFTRKATAA</sequence>
<dbReference type="NCBIfam" id="TIGR04098">
    <property type="entry name" value="LnmK_bifunc"/>
    <property type="match status" value="1"/>
</dbReference>